<dbReference type="InterPro" id="IPR003781">
    <property type="entry name" value="CoA-bd"/>
</dbReference>
<dbReference type="InterPro" id="IPR017440">
    <property type="entry name" value="Cit_synth/succinyl-CoA_lig_AS"/>
</dbReference>
<dbReference type="InterPro" id="IPR005810">
    <property type="entry name" value="CoA_lig_alpha"/>
</dbReference>
<evidence type="ECO:0000256" key="2">
    <source>
        <dbReference type="ARBA" id="ARBA00022598"/>
    </source>
</evidence>
<dbReference type="NCBIfam" id="TIGR01019">
    <property type="entry name" value="sucCoAalpha"/>
    <property type="match status" value="1"/>
</dbReference>
<dbReference type="Pfam" id="PF00549">
    <property type="entry name" value="Ligase_CoA"/>
    <property type="match status" value="1"/>
</dbReference>
<feature type="binding site" evidence="4">
    <location>
        <position position="43"/>
    </location>
    <ligand>
        <name>CoA</name>
        <dbReference type="ChEBI" id="CHEBI:57287"/>
    </ligand>
</feature>
<accession>A0A2A9EDA7</accession>
<dbReference type="SUPFAM" id="SSF51735">
    <property type="entry name" value="NAD(P)-binding Rossmann-fold domains"/>
    <property type="match status" value="1"/>
</dbReference>
<dbReference type="UniPathway" id="UPA00223">
    <property type="reaction ID" value="UER00999"/>
</dbReference>
<dbReference type="PROSITE" id="PS01216">
    <property type="entry name" value="SUCCINYL_COA_LIG_1"/>
    <property type="match status" value="1"/>
</dbReference>
<keyword evidence="1 4" id="KW-0816">Tricarboxylic acid cycle</keyword>
<feature type="binding site" evidence="4">
    <location>
        <begin position="104"/>
        <end position="106"/>
    </location>
    <ligand>
        <name>CoA</name>
        <dbReference type="ChEBI" id="CHEBI:57287"/>
    </ligand>
</feature>
<comment type="similarity">
    <text evidence="4 6">Belongs to the succinate/malate CoA ligase alpha subunit family.</text>
</comment>
<reference evidence="9 10" key="1">
    <citation type="submission" date="2017-10" db="EMBL/GenBank/DDBJ databases">
        <title>Sequencing the genomes of 1000 actinobacteria strains.</title>
        <authorList>
            <person name="Klenk H.-P."/>
        </authorList>
    </citation>
    <scope>NUCLEOTIDE SEQUENCE [LARGE SCALE GENOMIC DNA]</scope>
    <source>
        <strain evidence="9 10">DSM 21574</strain>
    </source>
</reference>
<comment type="function">
    <text evidence="4 7">Succinyl-CoA synthetase functions in the citric acid cycle (TCA), coupling the hydrolysis of succinyl-CoA to the synthesis of either ATP or GTP and thus represents the only step of substrate-level phosphorylation in the TCA. The alpha subunit of the enzyme binds the substrates coenzyme A and phosphate, while succinate binding and nucleotide specificity is provided by the beta subunit.</text>
</comment>
<keyword evidence="2 4" id="KW-0436">Ligase</keyword>
<dbReference type="EC" id="6.2.1.5" evidence="4"/>
<dbReference type="SMART" id="SM00881">
    <property type="entry name" value="CoA_binding"/>
    <property type="match status" value="1"/>
</dbReference>
<dbReference type="Pfam" id="PF02629">
    <property type="entry name" value="CoA_binding"/>
    <property type="match status" value="1"/>
</dbReference>
<dbReference type="Gene3D" id="3.40.50.261">
    <property type="entry name" value="Succinyl-CoA synthetase domains"/>
    <property type="match status" value="1"/>
</dbReference>
<gene>
    <name evidence="4" type="primary">sucD</name>
    <name evidence="9" type="ORF">ATL41_0971</name>
</gene>
<evidence type="ECO:0000256" key="3">
    <source>
        <dbReference type="ARBA" id="ARBA00022741"/>
    </source>
</evidence>
<dbReference type="FunFam" id="3.40.50.261:FF:000006">
    <property type="entry name" value="Succinate--CoA ligase [ADP-forming] subunit alpha"/>
    <property type="match status" value="1"/>
</dbReference>
<sequence length="296" mass="30042">MAIFINDASKVVVQGMTGSEGQKHTTRMLASGTNIVGGVNPRKAGTSVTFPKGDGSVDVPVFGTVAEAMEKTGADVSVIFVPPAHTKAAVIEAIDAGMPLVVIITEGIPVADTAEFFAHAQAKGVRLIGPNCPGLISPGLSNVGIIPADITGPGKIGLVSKSGTLTYQMMYELRDFGFSTAIGIGGDPIIGTTHIDALEAFEQDPDTAAIVMIGEIGGDAEERAAAYIAEHVTKPVVGYVAGFTAPEGKTMGHAGAIVSGSSGTAQAKKEALEAAGVRVGKTPSETAAIMREILSA</sequence>
<feature type="binding site" evidence="4">
    <location>
        <begin position="17"/>
        <end position="20"/>
    </location>
    <ligand>
        <name>CoA</name>
        <dbReference type="ChEBI" id="CHEBI:57287"/>
    </ligand>
</feature>
<dbReference type="EMBL" id="PDJH01000001">
    <property type="protein sequence ID" value="PFG36255.1"/>
    <property type="molecule type" value="Genomic_DNA"/>
</dbReference>
<dbReference type="FunFam" id="3.40.50.720:FF:000205">
    <property type="entry name" value="Succinate--CoA ligase [ADP-forming] subunit alpha"/>
    <property type="match status" value="1"/>
</dbReference>
<name>A0A2A9EDA7_9MICO</name>
<dbReference type="NCBIfam" id="NF004230">
    <property type="entry name" value="PRK05678.1"/>
    <property type="match status" value="1"/>
</dbReference>
<dbReference type="InterPro" id="IPR016102">
    <property type="entry name" value="Succinyl-CoA_synth-like"/>
</dbReference>
<evidence type="ECO:0000313" key="9">
    <source>
        <dbReference type="EMBL" id="PFG36255.1"/>
    </source>
</evidence>
<dbReference type="GO" id="GO:0009361">
    <property type="term" value="C:succinate-CoA ligase complex (ADP-forming)"/>
    <property type="evidence" value="ECO:0007669"/>
    <property type="project" value="TreeGrafter"/>
</dbReference>
<dbReference type="Proteomes" id="UP000221394">
    <property type="component" value="Unassembled WGS sequence"/>
</dbReference>
<evidence type="ECO:0000256" key="6">
    <source>
        <dbReference type="RuleBase" id="RU000677"/>
    </source>
</evidence>
<evidence type="ECO:0000256" key="1">
    <source>
        <dbReference type="ARBA" id="ARBA00022532"/>
    </source>
</evidence>
<evidence type="ECO:0000256" key="7">
    <source>
        <dbReference type="RuleBase" id="RU000699"/>
    </source>
</evidence>
<evidence type="ECO:0000256" key="5">
    <source>
        <dbReference type="PIRSR" id="PIRSR001553-1"/>
    </source>
</evidence>
<feature type="domain" description="CoA-binding" evidence="8">
    <location>
        <begin position="4"/>
        <end position="108"/>
    </location>
</feature>
<dbReference type="PANTHER" id="PTHR11117">
    <property type="entry name" value="SUCCINYL-COA LIGASE SUBUNIT ALPHA"/>
    <property type="match status" value="1"/>
</dbReference>
<dbReference type="GO" id="GO:0004775">
    <property type="term" value="F:succinate-CoA ligase (ADP-forming) activity"/>
    <property type="evidence" value="ECO:0007669"/>
    <property type="project" value="UniProtKB-UniRule"/>
</dbReference>
<evidence type="ECO:0000256" key="4">
    <source>
        <dbReference type="HAMAP-Rule" id="MF_01988"/>
    </source>
</evidence>
<dbReference type="PROSITE" id="PS00399">
    <property type="entry name" value="SUCCINYL_COA_LIG_2"/>
    <property type="match status" value="1"/>
</dbReference>
<dbReference type="InterPro" id="IPR033847">
    <property type="entry name" value="Citrt_syn/SCS-alpha_CS"/>
</dbReference>
<feature type="active site" description="Tele-phosphohistidine intermediate" evidence="4 5">
    <location>
        <position position="253"/>
    </location>
</feature>
<dbReference type="GO" id="GO:0005829">
    <property type="term" value="C:cytosol"/>
    <property type="evidence" value="ECO:0007669"/>
    <property type="project" value="TreeGrafter"/>
</dbReference>
<dbReference type="HAMAP" id="MF_01988">
    <property type="entry name" value="Succ_CoA_alpha"/>
    <property type="match status" value="1"/>
</dbReference>
<dbReference type="AlphaFoldDB" id="A0A2A9EDA7"/>
<keyword evidence="3 4" id="KW-0547">Nucleotide-binding</keyword>
<proteinExistence type="inferred from homology"/>
<evidence type="ECO:0000259" key="8">
    <source>
        <dbReference type="SMART" id="SM00881"/>
    </source>
</evidence>
<dbReference type="PRINTS" id="PR01798">
    <property type="entry name" value="SCOASYNTHASE"/>
</dbReference>
<dbReference type="InterPro" id="IPR036291">
    <property type="entry name" value="NAD(P)-bd_dom_sf"/>
</dbReference>
<comment type="caution">
    <text evidence="9">The sequence shown here is derived from an EMBL/GenBank/DDBJ whole genome shotgun (WGS) entry which is preliminary data.</text>
</comment>
<dbReference type="Gene3D" id="3.40.50.720">
    <property type="entry name" value="NAD(P)-binding Rossmann-like Domain"/>
    <property type="match status" value="1"/>
</dbReference>
<feature type="binding site" evidence="4">
    <location>
        <position position="167"/>
    </location>
    <ligand>
        <name>substrate</name>
        <note>ligand shared with subunit beta</note>
    </ligand>
</feature>
<dbReference type="GO" id="GO:0004776">
    <property type="term" value="F:succinate-CoA ligase (GDP-forming) activity"/>
    <property type="evidence" value="ECO:0007669"/>
    <property type="project" value="TreeGrafter"/>
</dbReference>
<dbReference type="PIRSF" id="PIRSF001553">
    <property type="entry name" value="SucCS_alpha"/>
    <property type="match status" value="1"/>
</dbReference>
<organism evidence="9 10">
    <name type="scientific">Flavimobilis soli</name>
    <dbReference type="NCBI Taxonomy" id="442709"/>
    <lineage>
        <taxon>Bacteria</taxon>
        <taxon>Bacillati</taxon>
        <taxon>Actinomycetota</taxon>
        <taxon>Actinomycetes</taxon>
        <taxon>Micrococcales</taxon>
        <taxon>Jonesiaceae</taxon>
        <taxon>Flavimobilis</taxon>
    </lineage>
</organism>
<evidence type="ECO:0000313" key="10">
    <source>
        <dbReference type="Proteomes" id="UP000221394"/>
    </source>
</evidence>
<comment type="subunit">
    <text evidence="4 7">Heterotetramer of two alpha and two beta subunits.</text>
</comment>
<dbReference type="RefSeq" id="WP_098457455.1">
    <property type="nucleotide sequence ID" value="NZ_PDJH01000001.1"/>
</dbReference>
<comment type="catalytic activity">
    <reaction evidence="4 7">
        <text>succinate + ATP + CoA = succinyl-CoA + ADP + phosphate</text>
        <dbReference type="Rhea" id="RHEA:17661"/>
        <dbReference type="ChEBI" id="CHEBI:30031"/>
        <dbReference type="ChEBI" id="CHEBI:30616"/>
        <dbReference type="ChEBI" id="CHEBI:43474"/>
        <dbReference type="ChEBI" id="CHEBI:57287"/>
        <dbReference type="ChEBI" id="CHEBI:57292"/>
        <dbReference type="ChEBI" id="CHEBI:456216"/>
        <dbReference type="EC" id="6.2.1.5"/>
    </reaction>
</comment>
<dbReference type="PANTHER" id="PTHR11117:SF2">
    <property type="entry name" value="SUCCINATE--COA LIGASE [ADP_GDP-FORMING] SUBUNIT ALPHA, MITOCHONDRIAL"/>
    <property type="match status" value="1"/>
</dbReference>
<dbReference type="SUPFAM" id="SSF52210">
    <property type="entry name" value="Succinyl-CoA synthetase domains"/>
    <property type="match status" value="1"/>
</dbReference>
<comment type="pathway">
    <text evidence="4 7">Carbohydrate metabolism; tricarboxylic acid cycle; succinate from succinyl-CoA (ligase route): step 1/1.</text>
</comment>
<comment type="catalytic activity">
    <reaction evidence="4">
        <text>GTP + succinate + CoA = succinyl-CoA + GDP + phosphate</text>
        <dbReference type="Rhea" id="RHEA:22120"/>
        <dbReference type="ChEBI" id="CHEBI:30031"/>
        <dbReference type="ChEBI" id="CHEBI:37565"/>
        <dbReference type="ChEBI" id="CHEBI:43474"/>
        <dbReference type="ChEBI" id="CHEBI:57287"/>
        <dbReference type="ChEBI" id="CHEBI:57292"/>
        <dbReference type="ChEBI" id="CHEBI:58189"/>
    </reaction>
</comment>
<dbReference type="InterPro" id="IPR005811">
    <property type="entry name" value="SUCC_ACL_C"/>
</dbReference>
<dbReference type="GO" id="GO:0006099">
    <property type="term" value="P:tricarboxylic acid cycle"/>
    <property type="evidence" value="ECO:0007669"/>
    <property type="project" value="UniProtKB-UniRule"/>
</dbReference>
<dbReference type="OrthoDB" id="9807196at2"/>
<dbReference type="GO" id="GO:0000166">
    <property type="term" value="F:nucleotide binding"/>
    <property type="evidence" value="ECO:0007669"/>
    <property type="project" value="UniProtKB-KW"/>
</dbReference>
<keyword evidence="10" id="KW-1185">Reference proteome</keyword>
<protein>
    <recommendedName>
        <fullName evidence="4">Succinate--CoA ligase [ADP-forming] subunit alpha</fullName>
        <ecNumber evidence="4">6.2.1.5</ecNumber>
    </recommendedName>
    <alternativeName>
        <fullName evidence="4">Succinyl-CoA synthetase subunit alpha</fullName>
        <shortName evidence="4">SCS-alpha</shortName>
    </alternativeName>
</protein>